<dbReference type="PANTHER" id="PTHR33164">
    <property type="entry name" value="TRANSCRIPTIONAL REGULATOR, MARR FAMILY"/>
    <property type="match status" value="1"/>
</dbReference>
<evidence type="ECO:0000259" key="4">
    <source>
        <dbReference type="PROSITE" id="PS50995"/>
    </source>
</evidence>
<keyword evidence="1" id="KW-0805">Transcription regulation</keyword>
<evidence type="ECO:0000313" key="5">
    <source>
        <dbReference type="EMBL" id="PXX39656.1"/>
    </source>
</evidence>
<feature type="domain" description="HTH marR-type" evidence="4">
    <location>
        <begin position="22"/>
        <end position="154"/>
    </location>
</feature>
<keyword evidence="2 5" id="KW-0238">DNA-binding</keyword>
<dbReference type="InterPro" id="IPR039422">
    <property type="entry name" value="MarR/SlyA-like"/>
</dbReference>
<dbReference type="RefSeq" id="WP_110257325.1">
    <property type="nucleotide sequence ID" value="NZ_QJKB01000010.1"/>
</dbReference>
<dbReference type="PROSITE" id="PS50995">
    <property type="entry name" value="HTH_MARR_2"/>
    <property type="match status" value="1"/>
</dbReference>
<organism evidence="5 6">
    <name type="scientific">Undibacterium pigrum</name>
    <dbReference type="NCBI Taxonomy" id="401470"/>
    <lineage>
        <taxon>Bacteria</taxon>
        <taxon>Pseudomonadati</taxon>
        <taxon>Pseudomonadota</taxon>
        <taxon>Betaproteobacteria</taxon>
        <taxon>Burkholderiales</taxon>
        <taxon>Oxalobacteraceae</taxon>
        <taxon>Undibacterium</taxon>
    </lineage>
</organism>
<dbReference type="PRINTS" id="PR00598">
    <property type="entry name" value="HTHMARR"/>
</dbReference>
<dbReference type="PROSITE" id="PS01117">
    <property type="entry name" value="HTH_MARR_1"/>
    <property type="match status" value="1"/>
</dbReference>
<protein>
    <submittedName>
        <fullName evidence="5">DNA-binding MarR family transcriptional regulator</fullName>
    </submittedName>
</protein>
<dbReference type="GO" id="GO:0003700">
    <property type="term" value="F:DNA-binding transcription factor activity"/>
    <property type="evidence" value="ECO:0007669"/>
    <property type="project" value="InterPro"/>
</dbReference>
<dbReference type="AlphaFoldDB" id="A0A318IU23"/>
<dbReference type="PANTHER" id="PTHR33164:SF89">
    <property type="entry name" value="MARR FAMILY REGULATORY PROTEIN"/>
    <property type="match status" value="1"/>
</dbReference>
<dbReference type="InterPro" id="IPR000835">
    <property type="entry name" value="HTH_MarR-typ"/>
</dbReference>
<dbReference type="InterPro" id="IPR023187">
    <property type="entry name" value="Tscrpt_reg_MarR-type_CS"/>
</dbReference>
<evidence type="ECO:0000256" key="2">
    <source>
        <dbReference type="ARBA" id="ARBA00023125"/>
    </source>
</evidence>
<reference evidence="5 6" key="1">
    <citation type="submission" date="2018-05" db="EMBL/GenBank/DDBJ databases">
        <title>Genomic Encyclopedia of Type Strains, Phase IV (KMG-IV): sequencing the most valuable type-strain genomes for metagenomic binning, comparative biology and taxonomic classification.</title>
        <authorList>
            <person name="Goeker M."/>
        </authorList>
    </citation>
    <scope>NUCLEOTIDE SEQUENCE [LARGE SCALE GENOMIC DNA]</scope>
    <source>
        <strain evidence="5 6">DSM 19792</strain>
    </source>
</reference>
<proteinExistence type="predicted"/>
<dbReference type="Gene3D" id="1.10.10.10">
    <property type="entry name" value="Winged helix-like DNA-binding domain superfamily/Winged helix DNA-binding domain"/>
    <property type="match status" value="1"/>
</dbReference>
<dbReference type="Proteomes" id="UP000247792">
    <property type="component" value="Unassembled WGS sequence"/>
</dbReference>
<accession>A0A318IU23</accession>
<dbReference type="InterPro" id="IPR036388">
    <property type="entry name" value="WH-like_DNA-bd_sf"/>
</dbReference>
<dbReference type="SMART" id="SM00347">
    <property type="entry name" value="HTH_MARR"/>
    <property type="match status" value="1"/>
</dbReference>
<dbReference type="OrthoDB" id="9815567at2"/>
<dbReference type="GO" id="GO:0003677">
    <property type="term" value="F:DNA binding"/>
    <property type="evidence" value="ECO:0007669"/>
    <property type="project" value="UniProtKB-KW"/>
</dbReference>
<dbReference type="EMBL" id="QJKB01000010">
    <property type="protein sequence ID" value="PXX39656.1"/>
    <property type="molecule type" value="Genomic_DNA"/>
</dbReference>
<evidence type="ECO:0000313" key="6">
    <source>
        <dbReference type="Proteomes" id="UP000247792"/>
    </source>
</evidence>
<evidence type="ECO:0000256" key="1">
    <source>
        <dbReference type="ARBA" id="ARBA00023015"/>
    </source>
</evidence>
<name>A0A318IU23_9BURK</name>
<dbReference type="Pfam" id="PF01047">
    <property type="entry name" value="MarR"/>
    <property type="match status" value="1"/>
</dbReference>
<evidence type="ECO:0000256" key="3">
    <source>
        <dbReference type="ARBA" id="ARBA00023163"/>
    </source>
</evidence>
<sequence>MSKKKTDASHVSPAQEGVSSLESHAGFWLRFVSNHVSARFEASVAAEGVSLSEWVALRSLFDTGTSDPAALMRELGMTKGAVSKIITRLEQRGLLSRQISAADKRATQIHLTVAGKNLVPKLAALADENDALYFGHLSGNQRSELIALMKQIVDIHGLKVVPVK</sequence>
<dbReference type="GO" id="GO:0006950">
    <property type="term" value="P:response to stress"/>
    <property type="evidence" value="ECO:0007669"/>
    <property type="project" value="TreeGrafter"/>
</dbReference>
<keyword evidence="3" id="KW-0804">Transcription</keyword>
<keyword evidence="6" id="KW-1185">Reference proteome</keyword>
<dbReference type="SUPFAM" id="SSF46785">
    <property type="entry name" value="Winged helix' DNA-binding domain"/>
    <property type="match status" value="1"/>
</dbReference>
<dbReference type="InterPro" id="IPR036390">
    <property type="entry name" value="WH_DNA-bd_sf"/>
</dbReference>
<comment type="caution">
    <text evidence="5">The sequence shown here is derived from an EMBL/GenBank/DDBJ whole genome shotgun (WGS) entry which is preliminary data.</text>
</comment>
<gene>
    <name evidence="5" type="ORF">DFR42_11020</name>
</gene>